<evidence type="ECO:0000313" key="3">
    <source>
        <dbReference type="Proteomes" id="UP001154312"/>
    </source>
</evidence>
<dbReference type="EMBL" id="JAKOAV010000008">
    <property type="protein sequence ID" value="MDF9407930.1"/>
    <property type="molecule type" value="Genomic_DNA"/>
</dbReference>
<dbReference type="Proteomes" id="UP001154312">
    <property type="component" value="Unassembled WGS sequence"/>
</dbReference>
<dbReference type="InterPro" id="IPR012854">
    <property type="entry name" value="Cu_amine_oxidase-like_N"/>
</dbReference>
<dbReference type="SUPFAM" id="SSF55383">
    <property type="entry name" value="Copper amine oxidase, domain N"/>
    <property type="match status" value="1"/>
</dbReference>
<evidence type="ECO:0000313" key="2">
    <source>
        <dbReference type="EMBL" id="MDF9407930.1"/>
    </source>
</evidence>
<dbReference type="AlphaFoldDB" id="A0A9X4JTT4"/>
<organism evidence="2 3">
    <name type="scientific">Pelotomaculum isophthalicicum JI</name>
    <dbReference type="NCBI Taxonomy" id="947010"/>
    <lineage>
        <taxon>Bacteria</taxon>
        <taxon>Bacillati</taxon>
        <taxon>Bacillota</taxon>
        <taxon>Clostridia</taxon>
        <taxon>Eubacteriales</taxon>
        <taxon>Desulfotomaculaceae</taxon>
        <taxon>Pelotomaculum</taxon>
    </lineage>
</organism>
<protein>
    <submittedName>
        <fullName evidence="2">Copper amine oxidase N-terminal domain-containing protein</fullName>
    </submittedName>
</protein>
<accession>A0A9X4JTT4</accession>
<sequence>MTNASAGVVTQLAKQVRLVFSFKDIDFKRASKMDIEQPIGCFRIGYWDESNKNWVELPSQIFWDGTNGVAEAETDLGDGRYALLWSYRGDVQLSQIADQGTRVMIDNVPIKFTDAPYTKDDRTMVPLRAISNNLGAQVTWTASESRIDLVHKSDNIKLWVGKKEAFKSNQSLSIDVPPEVVNDRTFVPLRFIAEAFGAKVSWDDSTQTVKIFGGQ</sequence>
<evidence type="ECO:0000259" key="1">
    <source>
        <dbReference type="Pfam" id="PF07833"/>
    </source>
</evidence>
<dbReference type="RefSeq" id="WP_277443185.1">
    <property type="nucleotide sequence ID" value="NZ_JAKOAV010000008.1"/>
</dbReference>
<proteinExistence type="predicted"/>
<name>A0A9X4JTT4_9FIRM</name>
<reference evidence="2" key="1">
    <citation type="submission" date="2022-02" db="EMBL/GenBank/DDBJ databases">
        <authorList>
            <person name="Leng L."/>
        </authorList>
    </citation>
    <scope>NUCLEOTIDE SEQUENCE</scope>
    <source>
        <strain evidence="2">JI</strain>
    </source>
</reference>
<feature type="domain" description="Copper amine oxidase-like N-terminal" evidence="1">
    <location>
        <begin position="105"/>
        <end position="211"/>
    </location>
</feature>
<gene>
    <name evidence="2" type="ORF">L7E55_06075</name>
</gene>
<dbReference type="Pfam" id="PF07833">
    <property type="entry name" value="Cu_amine_oxidN1"/>
    <property type="match status" value="1"/>
</dbReference>
<comment type="caution">
    <text evidence="2">The sequence shown here is derived from an EMBL/GenBank/DDBJ whole genome shotgun (WGS) entry which is preliminary data.</text>
</comment>
<keyword evidence="3" id="KW-1185">Reference proteome</keyword>
<dbReference type="Gene3D" id="3.30.457.10">
    <property type="entry name" value="Copper amine oxidase-like, N-terminal domain"/>
    <property type="match status" value="1"/>
</dbReference>
<dbReference type="InterPro" id="IPR036582">
    <property type="entry name" value="Mao_N_sf"/>
</dbReference>